<dbReference type="EMBL" id="CAINUL010000005">
    <property type="protein sequence ID" value="CAD0109579.1"/>
    <property type="molecule type" value="Genomic_DNA"/>
</dbReference>
<reference evidence="2" key="1">
    <citation type="submission" date="2020-06" db="EMBL/GenBank/DDBJ databases">
        <authorList>
            <person name="Onetto C."/>
        </authorList>
    </citation>
    <scope>NUCLEOTIDE SEQUENCE</scope>
</reference>
<evidence type="ECO:0000313" key="2">
    <source>
        <dbReference type="EMBL" id="CAD0109579.1"/>
    </source>
</evidence>
<dbReference type="Gene3D" id="3.90.660.10">
    <property type="match status" value="1"/>
</dbReference>
<dbReference type="InterPro" id="IPR002937">
    <property type="entry name" value="Amino_oxidase"/>
</dbReference>
<proteinExistence type="predicted"/>
<dbReference type="InterPro" id="IPR036188">
    <property type="entry name" value="FAD/NAD-bd_sf"/>
</dbReference>
<accession>A0A9N8KD51</accession>
<dbReference type="PANTHER" id="PTHR10742">
    <property type="entry name" value="FLAVIN MONOAMINE OXIDASE"/>
    <property type="match status" value="1"/>
</dbReference>
<name>A0A9N8KD51_9PEZI</name>
<keyword evidence="3" id="KW-1185">Reference proteome</keyword>
<dbReference type="InterPro" id="IPR050281">
    <property type="entry name" value="Flavin_monoamine_oxidase"/>
</dbReference>
<evidence type="ECO:0000259" key="1">
    <source>
        <dbReference type="Pfam" id="PF01593"/>
    </source>
</evidence>
<protein>
    <recommendedName>
        <fullName evidence="1">Amine oxidase domain-containing protein</fullName>
    </recommendedName>
</protein>
<gene>
    <name evidence="2" type="ORF">AWRI4620_LOCUS3834</name>
</gene>
<dbReference type="Pfam" id="PF01593">
    <property type="entry name" value="Amino_oxidase"/>
    <property type="match status" value="1"/>
</dbReference>
<organism evidence="2 3">
    <name type="scientific">Aureobasidium uvarum</name>
    <dbReference type="NCBI Taxonomy" id="2773716"/>
    <lineage>
        <taxon>Eukaryota</taxon>
        <taxon>Fungi</taxon>
        <taxon>Dikarya</taxon>
        <taxon>Ascomycota</taxon>
        <taxon>Pezizomycotina</taxon>
        <taxon>Dothideomycetes</taxon>
        <taxon>Dothideomycetidae</taxon>
        <taxon>Dothideales</taxon>
        <taxon>Saccotheciaceae</taxon>
        <taxon>Aureobasidium</taxon>
    </lineage>
</organism>
<feature type="domain" description="Amine oxidase" evidence="1">
    <location>
        <begin position="127"/>
        <end position="227"/>
    </location>
</feature>
<dbReference type="Gene3D" id="6.10.140.1210">
    <property type="match status" value="1"/>
</dbReference>
<dbReference type="SUPFAM" id="SSF51905">
    <property type="entry name" value="FAD/NAD(P)-binding domain"/>
    <property type="match status" value="1"/>
</dbReference>
<dbReference type="OrthoDB" id="7777654at2759"/>
<dbReference type="GO" id="GO:0016491">
    <property type="term" value="F:oxidoreductase activity"/>
    <property type="evidence" value="ECO:0007669"/>
    <property type="project" value="InterPro"/>
</dbReference>
<dbReference type="PANTHER" id="PTHR10742:SF410">
    <property type="entry name" value="LYSINE-SPECIFIC HISTONE DEMETHYLASE 2"/>
    <property type="match status" value="1"/>
</dbReference>
<sequence>MSAGTTATDTILYKPRGSDVMRLDVDEYNPRIAKVADMVFGIDGLSPRQVMPYPHEPSRPQPWHRYDFMSVQDRLDQLEIPQEEKDQFVCHTNSFGSSTARDIAWTDALRWYALGGYSLSTMYDAAACFKLGNGGTTNLARHILEEFNGDRVLNKVVSSMKEDNGKVTVSCADRSSYRARRVVCTIPLNCLSDIHFDPPLSTAKQSAVQAGHTNLGEKYHFALNETQGNWFVNTSDTDSGFLFGLKDHDG</sequence>
<evidence type="ECO:0000313" key="3">
    <source>
        <dbReference type="Proteomes" id="UP000745764"/>
    </source>
</evidence>
<dbReference type="Proteomes" id="UP000745764">
    <property type="component" value="Unassembled WGS sequence"/>
</dbReference>
<dbReference type="AlphaFoldDB" id="A0A9N8KD51"/>
<comment type="caution">
    <text evidence="2">The sequence shown here is derived from an EMBL/GenBank/DDBJ whole genome shotgun (WGS) entry which is preliminary data.</text>
</comment>